<evidence type="ECO:0000259" key="11">
    <source>
        <dbReference type="SMART" id="SM00971"/>
    </source>
</evidence>
<dbReference type="GO" id="GO:0010333">
    <property type="term" value="F:terpene synthase activity"/>
    <property type="evidence" value="ECO:0007669"/>
    <property type="project" value="InterPro"/>
</dbReference>
<dbReference type="SUPFAM" id="SSF48239">
    <property type="entry name" value="Terpenoid cyclases/Protein prenyltransferases"/>
    <property type="match status" value="1"/>
</dbReference>
<keyword evidence="13" id="KW-1185">Reference proteome</keyword>
<evidence type="ECO:0000256" key="8">
    <source>
        <dbReference type="ARBA" id="ARBA00023239"/>
    </source>
</evidence>
<dbReference type="EMBL" id="CM002923">
    <property type="protein sequence ID" value="KGN62109.1"/>
    <property type="molecule type" value="Genomic_DNA"/>
</dbReference>
<comment type="pathway">
    <text evidence="2">Amino-acid biosynthesis; L-cysteine biosynthesis; L-cysteine from L-serine: step 1/2.</text>
</comment>
<keyword evidence="8" id="KW-0456">Lyase</keyword>
<dbReference type="PANTHER" id="PTHR42811">
    <property type="entry name" value="SERINE ACETYLTRANSFERASE"/>
    <property type="match status" value="1"/>
</dbReference>
<evidence type="ECO:0000313" key="12">
    <source>
        <dbReference type="EMBL" id="KGN62109.1"/>
    </source>
</evidence>
<dbReference type="eggNOG" id="KOG4750">
    <property type="taxonomic scope" value="Eukaryota"/>
</dbReference>
<evidence type="ECO:0000256" key="9">
    <source>
        <dbReference type="ARBA" id="ARBA00023315"/>
    </source>
</evidence>
<evidence type="ECO:0000256" key="7">
    <source>
        <dbReference type="ARBA" id="ARBA00022842"/>
    </source>
</evidence>
<dbReference type="InterPro" id="IPR053376">
    <property type="entry name" value="Serine_acetyltransferase"/>
</dbReference>
<feature type="chain" id="PRO_5001966217" description="serine O-acetyltransferase" evidence="10">
    <location>
        <begin position="17"/>
        <end position="708"/>
    </location>
</feature>
<dbReference type="SUPFAM" id="SSF48576">
    <property type="entry name" value="Terpenoid synthases"/>
    <property type="match status" value="1"/>
</dbReference>
<dbReference type="InterPro" id="IPR042122">
    <property type="entry name" value="Ser_AcTrfase_N_sf"/>
</dbReference>
<keyword evidence="10" id="KW-0732">Signal</keyword>
<evidence type="ECO:0000256" key="3">
    <source>
        <dbReference type="ARBA" id="ARBA00007274"/>
    </source>
</evidence>
<feature type="signal peptide" evidence="10">
    <location>
        <begin position="1"/>
        <end position="16"/>
    </location>
</feature>
<feature type="domain" description="Serine acetyltransferase N-terminal" evidence="11">
    <location>
        <begin position="442"/>
        <end position="546"/>
    </location>
</feature>
<dbReference type="Gene3D" id="1.10.3130.10">
    <property type="entry name" value="serine acetyltransferase, domain 1"/>
    <property type="match status" value="1"/>
</dbReference>
<dbReference type="Pfam" id="PF00132">
    <property type="entry name" value="Hexapep"/>
    <property type="match status" value="1"/>
</dbReference>
<dbReference type="InterPro" id="IPR018357">
    <property type="entry name" value="Hexapep_transf_CS"/>
</dbReference>
<evidence type="ECO:0000256" key="1">
    <source>
        <dbReference type="ARBA" id="ARBA00001946"/>
    </source>
</evidence>
<comment type="cofactor">
    <cofactor evidence="1">
        <name>Mg(2+)</name>
        <dbReference type="ChEBI" id="CHEBI:18420"/>
    </cofactor>
</comment>
<dbReference type="InterPro" id="IPR045304">
    <property type="entry name" value="LbH_SAT"/>
</dbReference>
<dbReference type="Gramene" id="KGN62109">
    <property type="protein sequence ID" value="KGN62109"/>
    <property type="gene ID" value="Csa_2G298310"/>
</dbReference>
<proteinExistence type="inferred from homology"/>
<organism evidence="12 13">
    <name type="scientific">Cucumis sativus</name>
    <name type="common">Cucumber</name>
    <dbReference type="NCBI Taxonomy" id="3659"/>
    <lineage>
        <taxon>Eukaryota</taxon>
        <taxon>Viridiplantae</taxon>
        <taxon>Streptophyta</taxon>
        <taxon>Embryophyta</taxon>
        <taxon>Tracheophyta</taxon>
        <taxon>Spermatophyta</taxon>
        <taxon>Magnoliopsida</taxon>
        <taxon>eudicotyledons</taxon>
        <taxon>Gunneridae</taxon>
        <taxon>Pentapetalae</taxon>
        <taxon>rosids</taxon>
        <taxon>fabids</taxon>
        <taxon>Cucurbitales</taxon>
        <taxon>Cucurbitaceae</taxon>
        <taxon>Benincaseae</taxon>
        <taxon>Cucumis</taxon>
    </lineage>
</organism>
<reference evidence="12 13" key="3">
    <citation type="journal article" date="2010" name="BMC Genomics">
        <title>Transcriptome sequencing and comparative analysis of cucumber flowers with different sex types.</title>
        <authorList>
            <person name="Guo S."/>
            <person name="Zheng Y."/>
            <person name="Joung J.G."/>
            <person name="Liu S."/>
            <person name="Zhang Z."/>
            <person name="Crasta O.R."/>
            <person name="Sobral B.W."/>
            <person name="Xu Y."/>
            <person name="Huang S."/>
            <person name="Fei Z."/>
        </authorList>
    </citation>
    <scope>NUCLEOTIDE SEQUENCE [LARGE SCALE GENOMIC DNA]</scope>
    <source>
        <strain evidence="13">cv. 9930</strain>
    </source>
</reference>
<dbReference type="UniPathway" id="UPA00136">
    <property type="reaction ID" value="UER00199"/>
</dbReference>
<dbReference type="Gene3D" id="1.10.600.10">
    <property type="entry name" value="Farnesyl Diphosphate Synthase"/>
    <property type="match status" value="1"/>
</dbReference>
<dbReference type="FunFam" id="1.50.10.130:FF:000001">
    <property type="entry name" value="Isoprene synthase, chloroplastic"/>
    <property type="match status" value="1"/>
</dbReference>
<dbReference type="STRING" id="3659.A0A0A0LM54"/>
<dbReference type="NCBIfam" id="NF041874">
    <property type="entry name" value="EPS_EpsC"/>
    <property type="match status" value="1"/>
</dbReference>
<dbReference type="GO" id="GO:0006535">
    <property type="term" value="P:cysteine biosynthetic process from serine"/>
    <property type="evidence" value="ECO:0007669"/>
    <property type="project" value="InterPro"/>
</dbReference>
<dbReference type="NCBIfam" id="TIGR01172">
    <property type="entry name" value="cysE"/>
    <property type="match status" value="1"/>
</dbReference>
<reference evidence="12 13" key="4">
    <citation type="journal article" date="2011" name="BMC Genomics">
        <title>RNA-Seq improves annotation of protein-coding genes in the cucumber genome.</title>
        <authorList>
            <person name="Li Z."/>
            <person name="Zhang Z."/>
            <person name="Yan P."/>
            <person name="Huang S."/>
            <person name="Fei Z."/>
            <person name="Lin K."/>
        </authorList>
    </citation>
    <scope>NUCLEOTIDE SEQUENCE [LARGE SCALE GENOMIC DNA]</scope>
    <source>
        <strain evidence="13">cv. 9930</strain>
    </source>
</reference>
<keyword evidence="6" id="KW-0808">Transferase</keyword>
<sequence length="708" mass="79352">MVSMALLHLPLSSSFSFHGAGLPSTNYKPSFTMLKYVVIERGMCIKASIQSGDVIVRQCANYSPPLWKDDFIQSLHSKFKGEVYRRRFSQLKGQVQMLLKEERDSLEQLELIDALQKLGISYHFESEIKKILERISNKFLKKDKEKNSFYATSLQFRLLRQHQFDISEGVFNAFKDEMGNFKTCFCEDINGMLSLYEASFLSTKRETVLEEAKCFTVKYLNEFIKSSKDELKVEIVEHALKLPLHWRIERLEARWSIDIYERIGTLYPILLEIAKLDFNMVQSIYQEDLKYASSWWRDTELGEKMSFARDQLMENFYWTVGIGFEPELSYFRRMGTKIVALITMIDDVYDVYGTLDELKLFTNAIESFNLQEASGGACTAASLTIATFQVATPLFSREPTAFDDFSDLVSPTQAMPIGELRFSSQSPTAVVDSTMNNDETWLWGQIKAEARQDAESEPALASYLYSTILSHSSLERSLSFHLGNKLCSSTLLSTLLYDLFLNAFSTDYGLRSAAVADLRAARERDPACVSYSHCLLNYKGFLACQAHRVAHKLWNQSRRPLALALQSRIADVFAVDIHPAARIGKGILFDHATGVVVGETAVIGNNVSILHHVTLGGTGKMCGDRHPKIGDGVLIGAGATILGNVKIGEGAKIGAGSVVLIDVPPRTTAVGNPARLVGGKEKPSQLEDIPGESMDHTSFISEWSDYII</sequence>
<dbReference type="CDD" id="cd03354">
    <property type="entry name" value="LbH_SAT"/>
    <property type="match status" value="1"/>
</dbReference>
<dbReference type="PROSITE" id="PS00101">
    <property type="entry name" value="HEXAPEP_TRANSFERASES"/>
    <property type="match status" value="1"/>
</dbReference>
<evidence type="ECO:0000256" key="2">
    <source>
        <dbReference type="ARBA" id="ARBA00004876"/>
    </source>
</evidence>
<dbReference type="GO" id="GO:0000287">
    <property type="term" value="F:magnesium ion binding"/>
    <property type="evidence" value="ECO:0007669"/>
    <property type="project" value="InterPro"/>
</dbReference>
<dbReference type="Proteomes" id="UP000029981">
    <property type="component" value="Chromosome 2"/>
</dbReference>
<dbReference type="AlphaFoldDB" id="A0A0A0LM54"/>
<evidence type="ECO:0000256" key="10">
    <source>
        <dbReference type="SAM" id="SignalP"/>
    </source>
</evidence>
<name>A0A0A0LM54_CUCSA</name>
<dbReference type="SUPFAM" id="SSF51161">
    <property type="entry name" value="Trimeric LpxA-like enzymes"/>
    <property type="match status" value="1"/>
</dbReference>
<dbReference type="Pfam" id="PF01397">
    <property type="entry name" value="Terpene_synth"/>
    <property type="match status" value="1"/>
</dbReference>
<dbReference type="InterPro" id="IPR005630">
    <property type="entry name" value="Terpene_synthase_metal-bd"/>
</dbReference>
<dbReference type="InterPro" id="IPR010493">
    <property type="entry name" value="Ser_AcTrfase_N"/>
</dbReference>
<dbReference type="InterPro" id="IPR005881">
    <property type="entry name" value="Ser_O-AcTrfase"/>
</dbReference>
<reference evidence="12 13" key="1">
    <citation type="journal article" date="2009" name="Nat. Genet.">
        <title>The genome of the cucumber, Cucumis sativus L.</title>
        <authorList>
            <person name="Huang S."/>
            <person name="Li R."/>
            <person name="Zhang Z."/>
            <person name="Li L."/>
            <person name="Gu X."/>
            <person name="Fan W."/>
            <person name="Lucas W.J."/>
            <person name="Wang X."/>
            <person name="Xie B."/>
            <person name="Ni P."/>
            <person name="Ren Y."/>
            <person name="Zhu H."/>
            <person name="Li J."/>
            <person name="Lin K."/>
            <person name="Jin W."/>
            <person name="Fei Z."/>
            <person name="Li G."/>
            <person name="Staub J."/>
            <person name="Kilian A."/>
            <person name="van der Vossen E.A."/>
            <person name="Wu Y."/>
            <person name="Guo J."/>
            <person name="He J."/>
            <person name="Jia Z."/>
            <person name="Ren Y."/>
            <person name="Tian G."/>
            <person name="Lu Y."/>
            <person name="Ruan J."/>
            <person name="Qian W."/>
            <person name="Wang M."/>
            <person name="Huang Q."/>
            <person name="Li B."/>
            <person name="Xuan Z."/>
            <person name="Cao J."/>
            <person name="Asan"/>
            <person name="Wu Z."/>
            <person name="Zhang J."/>
            <person name="Cai Q."/>
            <person name="Bai Y."/>
            <person name="Zhao B."/>
            <person name="Han Y."/>
            <person name="Li Y."/>
            <person name="Li X."/>
            <person name="Wang S."/>
            <person name="Shi Q."/>
            <person name="Liu S."/>
            <person name="Cho W.K."/>
            <person name="Kim J.Y."/>
            <person name="Xu Y."/>
            <person name="Heller-Uszynska K."/>
            <person name="Miao H."/>
            <person name="Cheng Z."/>
            <person name="Zhang S."/>
            <person name="Wu J."/>
            <person name="Yang Y."/>
            <person name="Kang H."/>
            <person name="Li M."/>
            <person name="Liang H."/>
            <person name="Ren X."/>
            <person name="Shi Z."/>
            <person name="Wen M."/>
            <person name="Jian M."/>
            <person name="Yang H."/>
            <person name="Zhang G."/>
            <person name="Yang Z."/>
            <person name="Chen R."/>
            <person name="Liu S."/>
            <person name="Li J."/>
            <person name="Ma L."/>
            <person name="Liu H."/>
            <person name="Zhou Y."/>
            <person name="Zhao J."/>
            <person name="Fang X."/>
            <person name="Li G."/>
            <person name="Fang L."/>
            <person name="Li Y."/>
            <person name="Liu D."/>
            <person name="Zheng H."/>
            <person name="Zhang Y."/>
            <person name="Qin N."/>
            <person name="Li Z."/>
            <person name="Yang G."/>
            <person name="Yang S."/>
            <person name="Bolund L."/>
            <person name="Kristiansen K."/>
            <person name="Zheng H."/>
            <person name="Li S."/>
            <person name="Zhang X."/>
            <person name="Yang H."/>
            <person name="Wang J."/>
            <person name="Sun R."/>
            <person name="Zhang B."/>
            <person name="Jiang S."/>
            <person name="Wang J."/>
            <person name="Du Y."/>
            <person name="Li S."/>
        </authorList>
    </citation>
    <scope>NUCLEOTIDE SEQUENCE [LARGE SCALE GENOMIC DNA]</scope>
    <source>
        <strain evidence="13">cv. 9930</strain>
    </source>
</reference>
<protein>
    <recommendedName>
        <fullName evidence="4">serine O-acetyltransferase</fullName>
        <ecNumber evidence="4">2.3.1.30</ecNumber>
    </recommendedName>
</protein>
<keyword evidence="5" id="KW-0028">Amino-acid biosynthesis</keyword>
<dbReference type="GO" id="GO:0009001">
    <property type="term" value="F:serine O-acetyltransferase activity"/>
    <property type="evidence" value="ECO:0000318"/>
    <property type="project" value="GO_Central"/>
</dbReference>
<dbReference type="EC" id="2.3.1.30" evidence="4"/>
<dbReference type="InterPro" id="IPR001451">
    <property type="entry name" value="Hexapep"/>
</dbReference>
<evidence type="ECO:0000313" key="13">
    <source>
        <dbReference type="Proteomes" id="UP000029981"/>
    </source>
</evidence>
<dbReference type="GO" id="GO:0005829">
    <property type="term" value="C:cytosol"/>
    <property type="evidence" value="ECO:0000318"/>
    <property type="project" value="GO_Central"/>
</dbReference>
<keyword evidence="9" id="KW-0012">Acyltransferase</keyword>
<dbReference type="InterPro" id="IPR008930">
    <property type="entry name" value="Terpenoid_cyclase/PrenylTrfase"/>
</dbReference>
<dbReference type="InterPro" id="IPR001906">
    <property type="entry name" value="Terpene_synth_N"/>
</dbReference>
<evidence type="ECO:0000256" key="4">
    <source>
        <dbReference type="ARBA" id="ARBA00013266"/>
    </source>
</evidence>
<evidence type="ECO:0000256" key="5">
    <source>
        <dbReference type="ARBA" id="ARBA00022605"/>
    </source>
</evidence>
<dbReference type="InterPro" id="IPR011004">
    <property type="entry name" value="Trimer_LpxA-like_sf"/>
</dbReference>
<keyword evidence="7" id="KW-0460">Magnesium</keyword>
<dbReference type="InterPro" id="IPR008949">
    <property type="entry name" value="Isoprenoid_synthase_dom_sf"/>
</dbReference>
<dbReference type="FunFam" id="2.160.10.10:FF:000002">
    <property type="entry name" value="Serine acetyltransferase"/>
    <property type="match status" value="1"/>
</dbReference>
<dbReference type="InterPro" id="IPR036965">
    <property type="entry name" value="Terpene_synth_N_sf"/>
</dbReference>
<dbReference type="Gene3D" id="2.160.10.10">
    <property type="entry name" value="Hexapeptide repeat proteins"/>
    <property type="match status" value="1"/>
</dbReference>
<gene>
    <name evidence="12" type="ORF">Csa_2G298310</name>
</gene>
<accession>A0A0A0LM54</accession>
<comment type="similarity">
    <text evidence="3">Belongs to the transferase hexapeptide repeat family.</text>
</comment>
<dbReference type="Pfam" id="PF03936">
    <property type="entry name" value="Terpene_synth_C"/>
    <property type="match status" value="1"/>
</dbReference>
<dbReference type="Gene3D" id="1.50.10.130">
    <property type="entry name" value="Terpene synthase, N-terminal domain"/>
    <property type="match status" value="1"/>
</dbReference>
<dbReference type="SMART" id="SM00971">
    <property type="entry name" value="SATase_N"/>
    <property type="match status" value="1"/>
</dbReference>
<reference evidence="12 13" key="2">
    <citation type="journal article" date="2009" name="PLoS ONE">
        <title>An integrated genetic and cytogenetic map of the cucumber genome.</title>
        <authorList>
            <person name="Ren Y."/>
            <person name="Zhang Z."/>
            <person name="Liu J."/>
            <person name="Staub J.E."/>
            <person name="Han Y."/>
            <person name="Cheng Z."/>
            <person name="Li X."/>
            <person name="Lu J."/>
            <person name="Miao H."/>
            <person name="Kang H."/>
            <person name="Xie B."/>
            <person name="Gu X."/>
            <person name="Wang X."/>
            <person name="Du Y."/>
            <person name="Jin W."/>
            <person name="Huang S."/>
        </authorList>
    </citation>
    <scope>NUCLEOTIDE SEQUENCE [LARGE SCALE GENOMIC DNA]</scope>
    <source>
        <strain evidence="13">cv. 9930</strain>
    </source>
</reference>
<evidence type="ECO:0000256" key="6">
    <source>
        <dbReference type="ARBA" id="ARBA00022679"/>
    </source>
</evidence>
<dbReference type="Pfam" id="PF06426">
    <property type="entry name" value="SATase_N"/>
    <property type="match status" value="1"/>
</dbReference>